<keyword evidence="6" id="KW-1015">Disulfide bond</keyword>
<dbReference type="GO" id="GO:0016972">
    <property type="term" value="F:thiol oxidase activity"/>
    <property type="evidence" value="ECO:0007669"/>
    <property type="project" value="UniProtKB-EC"/>
</dbReference>
<protein>
    <recommendedName>
        <fullName evidence="2">thiol oxidase</fullName>
        <ecNumber evidence="2">1.8.3.2</ecNumber>
    </recommendedName>
</protein>
<reference evidence="8" key="1">
    <citation type="journal article" date="2020" name="Nature">
        <title>Giant virus diversity and host interactions through global metagenomics.</title>
        <authorList>
            <person name="Schulz F."/>
            <person name="Roux S."/>
            <person name="Paez-Espino D."/>
            <person name="Jungbluth S."/>
            <person name="Walsh D.A."/>
            <person name="Denef V.J."/>
            <person name="McMahon K.D."/>
            <person name="Konstantinidis K.T."/>
            <person name="Eloe-Fadrosh E.A."/>
            <person name="Kyrpides N.C."/>
            <person name="Woyke T."/>
        </authorList>
    </citation>
    <scope>NUCLEOTIDE SEQUENCE</scope>
    <source>
        <strain evidence="8">GVMAG-M-3300023184-120</strain>
    </source>
</reference>
<dbReference type="EMBL" id="MN739971">
    <property type="protein sequence ID" value="QHT80547.1"/>
    <property type="molecule type" value="Genomic_DNA"/>
</dbReference>
<evidence type="ECO:0000256" key="1">
    <source>
        <dbReference type="ARBA" id="ARBA00001974"/>
    </source>
</evidence>
<name>A0A6C0HJK7_9ZZZZ</name>
<accession>A0A6C0HJK7</accession>
<evidence type="ECO:0000256" key="5">
    <source>
        <dbReference type="ARBA" id="ARBA00023002"/>
    </source>
</evidence>
<evidence type="ECO:0000313" key="8">
    <source>
        <dbReference type="EMBL" id="QHT80547.1"/>
    </source>
</evidence>
<evidence type="ECO:0000256" key="4">
    <source>
        <dbReference type="ARBA" id="ARBA00022827"/>
    </source>
</evidence>
<keyword evidence="3" id="KW-0285">Flavoprotein</keyword>
<dbReference type="Gene3D" id="1.20.120.310">
    <property type="entry name" value="ERV/ALR sulfhydryl oxidase domain"/>
    <property type="match status" value="1"/>
</dbReference>
<dbReference type="SUPFAM" id="SSF69000">
    <property type="entry name" value="FAD-dependent thiol oxidase"/>
    <property type="match status" value="1"/>
</dbReference>
<evidence type="ECO:0000256" key="2">
    <source>
        <dbReference type="ARBA" id="ARBA00012512"/>
    </source>
</evidence>
<organism evidence="8">
    <name type="scientific">viral metagenome</name>
    <dbReference type="NCBI Taxonomy" id="1070528"/>
    <lineage>
        <taxon>unclassified sequences</taxon>
        <taxon>metagenomes</taxon>
        <taxon>organismal metagenomes</taxon>
    </lineage>
</organism>
<dbReference type="PROSITE" id="PS51324">
    <property type="entry name" value="ERV_ALR"/>
    <property type="match status" value="1"/>
</dbReference>
<keyword evidence="5" id="KW-0560">Oxidoreductase</keyword>
<evidence type="ECO:0000256" key="6">
    <source>
        <dbReference type="ARBA" id="ARBA00023157"/>
    </source>
</evidence>
<dbReference type="AlphaFoldDB" id="A0A6C0HJK7"/>
<feature type="domain" description="ERV/ALR sulfhydryl oxidase" evidence="7">
    <location>
        <begin position="51"/>
        <end position="153"/>
    </location>
</feature>
<sequence length="204" mass="23581">MFSNPRSIARKPLDMQFTLHPSQRSNYNPVIRNNIPIPRVAIPAPAPAPAKATSKVLLWGPPFWFLFHTLAEKVNESKFAIMRVELLNIIFLICQNLPCPDCTNHATQYLNSINFKGIQTKQQLKETLFVFHNSVNARKGNPIFSQAELDSKYEKANLHAIWRNFIIEFSRKQKNMRMLSNDFHRENITKVLQTWIASNASNFD</sequence>
<comment type="cofactor">
    <cofactor evidence="1">
        <name>FAD</name>
        <dbReference type="ChEBI" id="CHEBI:57692"/>
    </cofactor>
</comment>
<evidence type="ECO:0000259" key="7">
    <source>
        <dbReference type="PROSITE" id="PS51324"/>
    </source>
</evidence>
<evidence type="ECO:0000256" key="3">
    <source>
        <dbReference type="ARBA" id="ARBA00022630"/>
    </source>
</evidence>
<dbReference type="InterPro" id="IPR017905">
    <property type="entry name" value="ERV/ALR_sulphydryl_oxidase"/>
</dbReference>
<proteinExistence type="predicted"/>
<dbReference type="Pfam" id="PF04777">
    <property type="entry name" value="Evr1_Alr"/>
    <property type="match status" value="1"/>
</dbReference>
<keyword evidence="4" id="KW-0274">FAD</keyword>
<dbReference type="InterPro" id="IPR036774">
    <property type="entry name" value="ERV/ALR_sulphydryl_oxid_sf"/>
</dbReference>
<dbReference type="EC" id="1.8.3.2" evidence="2"/>